<dbReference type="GO" id="GO:0051301">
    <property type="term" value="P:cell division"/>
    <property type="evidence" value="ECO:0007669"/>
    <property type="project" value="UniProtKB-KW"/>
</dbReference>
<dbReference type="FunFam" id="2.40.50.140:FF:000062">
    <property type="entry name" value="DNA ligase"/>
    <property type="match status" value="1"/>
</dbReference>
<dbReference type="EMBL" id="AAZO01002030">
    <property type="status" value="NOT_ANNOTATED_CDS"/>
    <property type="molecule type" value="Genomic_DNA"/>
</dbReference>
<feature type="region of interest" description="Disordered" evidence="17">
    <location>
        <begin position="37"/>
        <end position="141"/>
    </location>
</feature>
<protein>
    <recommendedName>
        <fullName evidence="15">DNA ligase</fullName>
        <ecNumber evidence="15">6.5.1.1</ecNumber>
    </recommendedName>
</protein>
<proteinExistence type="inferred from homology"/>
<dbReference type="SUPFAM" id="SSF56091">
    <property type="entry name" value="DNA ligase/mRNA capping enzyme, catalytic domain"/>
    <property type="match status" value="1"/>
</dbReference>
<dbReference type="GeneID" id="8236783"/>
<evidence type="ECO:0000256" key="14">
    <source>
        <dbReference type="ARBA" id="ARBA00054532"/>
    </source>
</evidence>
<dbReference type="PROSITE" id="PS00333">
    <property type="entry name" value="DNA_LIGASE_A2"/>
    <property type="match status" value="1"/>
</dbReference>
<comment type="subcellular location">
    <subcellularLocation>
        <location evidence="1">Nucleus</location>
    </subcellularLocation>
</comment>
<dbReference type="STRING" id="121224.E0VG84"/>
<evidence type="ECO:0000256" key="9">
    <source>
        <dbReference type="ARBA" id="ARBA00023172"/>
    </source>
</evidence>
<evidence type="ECO:0000259" key="18">
    <source>
        <dbReference type="PROSITE" id="PS50160"/>
    </source>
</evidence>
<keyword evidence="12" id="KW-0131">Cell cycle</keyword>
<dbReference type="InterPro" id="IPR000977">
    <property type="entry name" value="DNA_ligase_ATP-dep"/>
</dbReference>
<evidence type="ECO:0000313" key="20">
    <source>
        <dbReference type="EnsemblMetazoa" id="PHUM175060-PA"/>
    </source>
</evidence>
<dbReference type="EC" id="6.5.1.1" evidence="15"/>
<dbReference type="eggNOG" id="KOG0967">
    <property type="taxonomic scope" value="Eukaryota"/>
</dbReference>
<dbReference type="PROSITE" id="PS50160">
    <property type="entry name" value="DNA_LIGASE_A3"/>
    <property type="match status" value="1"/>
</dbReference>
<name>E0VG84_PEDHC</name>
<feature type="compositionally biased region" description="Polar residues" evidence="17">
    <location>
        <begin position="86"/>
        <end position="101"/>
    </location>
</feature>
<evidence type="ECO:0000313" key="21">
    <source>
        <dbReference type="Proteomes" id="UP000009046"/>
    </source>
</evidence>
<dbReference type="SUPFAM" id="SSF50249">
    <property type="entry name" value="Nucleic acid-binding proteins"/>
    <property type="match status" value="1"/>
</dbReference>
<evidence type="ECO:0000256" key="6">
    <source>
        <dbReference type="ARBA" id="ARBA00022741"/>
    </source>
</evidence>
<evidence type="ECO:0000256" key="13">
    <source>
        <dbReference type="ARBA" id="ARBA00034003"/>
    </source>
</evidence>
<dbReference type="InterPro" id="IPR012310">
    <property type="entry name" value="DNA_ligase_ATP-dep_cent"/>
</dbReference>
<accession>E0VG84</accession>
<comment type="catalytic activity">
    <reaction evidence="13 15">
        <text>ATP + (deoxyribonucleotide)n-3'-hydroxyl + 5'-phospho-(deoxyribonucleotide)m = (deoxyribonucleotide)n+m + AMP + diphosphate.</text>
        <dbReference type="EC" id="6.5.1.1"/>
    </reaction>
</comment>
<keyword evidence="3 15" id="KW-0436">Ligase</keyword>
<dbReference type="GO" id="GO:0005634">
    <property type="term" value="C:nucleus"/>
    <property type="evidence" value="ECO:0007669"/>
    <property type="project" value="UniProtKB-SubCell"/>
</dbReference>
<dbReference type="GO" id="GO:0006310">
    <property type="term" value="P:DNA recombination"/>
    <property type="evidence" value="ECO:0007669"/>
    <property type="project" value="UniProtKB-KW"/>
</dbReference>
<evidence type="ECO:0000256" key="12">
    <source>
        <dbReference type="ARBA" id="ARBA00023306"/>
    </source>
</evidence>
<feature type="compositionally biased region" description="Polar residues" evidence="17">
    <location>
        <begin position="114"/>
        <end position="126"/>
    </location>
</feature>
<dbReference type="InterPro" id="IPR016059">
    <property type="entry name" value="DNA_ligase_ATP-dep_CS"/>
</dbReference>
<dbReference type="VEuPathDB" id="VectorBase:PHUM175060"/>
<keyword evidence="11" id="KW-0539">Nucleus</keyword>
<evidence type="ECO:0000313" key="19">
    <source>
        <dbReference type="EMBL" id="EEB12390.1"/>
    </source>
</evidence>
<evidence type="ECO:0000256" key="15">
    <source>
        <dbReference type="RuleBase" id="RU000617"/>
    </source>
</evidence>
<dbReference type="Gene3D" id="1.10.3260.10">
    <property type="entry name" value="DNA ligase, ATP-dependent, N-terminal domain"/>
    <property type="match status" value="1"/>
</dbReference>
<feature type="compositionally biased region" description="Basic and acidic residues" evidence="17">
    <location>
        <begin position="127"/>
        <end position="141"/>
    </location>
</feature>
<dbReference type="SUPFAM" id="SSF117018">
    <property type="entry name" value="ATP-dependent DNA ligase DNA-binding domain"/>
    <property type="match status" value="1"/>
</dbReference>
<dbReference type="EMBL" id="DS235132">
    <property type="protein sequence ID" value="EEB12390.1"/>
    <property type="molecule type" value="Genomic_DNA"/>
</dbReference>
<dbReference type="Gene3D" id="2.40.50.140">
    <property type="entry name" value="Nucleic acid-binding proteins"/>
    <property type="match status" value="1"/>
</dbReference>
<evidence type="ECO:0000256" key="3">
    <source>
        <dbReference type="ARBA" id="ARBA00022598"/>
    </source>
</evidence>
<dbReference type="Gene3D" id="3.30.470.30">
    <property type="entry name" value="DNA ligase/mRNA capping enzyme"/>
    <property type="match status" value="1"/>
</dbReference>
<dbReference type="InterPro" id="IPR012309">
    <property type="entry name" value="DNA_ligase_ATP-dep_C"/>
</dbReference>
<dbReference type="RefSeq" id="XP_002425128.1">
    <property type="nucleotide sequence ID" value="XM_002425083.1"/>
</dbReference>
<sequence>MGETTITPNQEYKIVSNTKSYDIISKFFLISSADENSPIKATGSKKRLRISSSSSDKDSETDDLETTEKKSVDSRIKKTSQKVAKLTTSSKVNPLQSSDNSITDKKDNLDKKNCTNIEKSNNITSESKTEKVEKTNKKDSSPVKEKVSKCNVLVEDYNPTLPKYHPIKNACWEYGEKVPYYALTKTFEEIEKVSARLKMIEILSNFLRSVIVLTPDDLLPCIYLSLNKLGPAHEGLELGLAEQTLIRVISQSTGRTEVGDLGLVAEKSRTSQKLMFKPSPLNVNGVFKKFTEIANLTGKDSVNKKISMVSNLFTACKGPEAKFLMRSLNGKLRIACATTPPGQKYPPKNLDVSSTMSPDTFKSHVDELALILKTTYCECPNYGMLVPVLLKEGISALPKHCKITPGLPMKPMLAQPTKGVQEVLTRFEDMEFTCEWKYDGERAQIHYLENGKVKIFSRNQEDNTSKYPDIISRIQQVKKDSVTSFILDCEAVAWDKENNAILPFQVLIKRKRKDVAESDIKVPVCVYMFDLLYLNGKPLVKEKFIDRRRLLQENFNEVLGEWTFAKSIDTTKMEEVQEFLEESIKGNCEGLMVKTLREEATYEIAKRSKNWLKLKKDYLEGVGDTLDLVVLGGYLGKGKRTGTYGGFLIGCYDNDNEEYQSICKLGTGFSDESLAQHTEFFKPHVITQAPSYYQYDTSMEPDHWFEPIQVWETKCADFSLSPIHRAAVGVVDPVKGISLRFPRFLRIRDDKKPEDATTAQQIIDLYHNQEQVKCQNSVKFQEEDFY</sequence>
<evidence type="ECO:0000256" key="11">
    <source>
        <dbReference type="ARBA" id="ARBA00023242"/>
    </source>
</evidence>
<dbReference type="GO" id="GO:0006281">
    <property type="term" value="P:DNA repair"/>
    <property type="evidence" value="ECO:0007669"/>
    <property type="project" value="UniProtKB-KW"/>
</dbReference>
<feature type="compositionally biased region" description="Basic and acidic residues" evidence="17">
    <location>
        <begin position="66"/>
        <end position="76"/>
    </location>
</feature>
<dbReference type="InterPro" id="IPR012340">
    <property type="entry name" value="NA-bd_OB-fold"/>
</dbReference>
<reference evidence="19" key="1">
    <citation type="submission" date="2007-04" db="EMBL/GenBank/DDBJ databases">
        <title>Annotation of Pediculus humanus corporis strain USDA.</title>
        <authorList>
            <person name="Kirkness E."/>
            <person name="Hannick L."/>
            <person name="Hass B."/>
            <person name="Bruggner R."/>
            <person name="Lawson D."/>
            <person name="Bidwell S."/>
            <person name="Joardar V."/>
            <person name="Caler E."/>
            <person name="Walenz B."/>
            <person name="Inman J."/>
            <person name="Schobel S."/>
            <person name="Galinsky K."/>
            <person name="Amedeo P."/>
            <person name="Strausberg R."/>
        </authorList>
    </citation>
    <scope>NUCLEOTIDE SEQUENCE</scope>
    <source>
        <strain evidence="19">USDA</strain>
    </source>
</reference>
<evidence type="ECO:0000256" key="10">
    <source>
        <dbReference type="ARBA" id="ARBA00023204"/>
    </source>
</evidence>
<keyword evidence="6 15" id="KW-0547">Nucleotide-binding</keyword>
<evidence type="ECO:0000256" key="8">
    <source>
        <dbReference type="ARBA" id="ARBA00022840"/>
    </source>
</evidence>
<keyword evidence="8 15" id="KW-0067">ATP-binding</keyword>
<dbReference type="Pfam" id="PF04679">
    <property type="entry name" value="DNA_ligase_A_C"/>
    <property type="match status" value="1"/>
</dbReference>
<dbReference type="CDD" id="cd07900">
    <property type="entry name" value="Adenylation_DNA_ligase_I_Euk"/>
    <property type="match status" value="1"/>
</dbReference>
<dbReference type="FunFam" id="1.10.3260.10:FF:000001">
    <property type="entry name" value="DNA ligase"/>
    <property type="match status" value="1"/>
</dbReference>
<dbReference type="InterPro" id="IPR036599">
    <property type="entry name" value="DNA_ligase_N_sf"/>
</dbReference>
<dbReference type="GO" id="GO:1903461">
    <property type="term" value="P:Okazaki fragment processing involved in mitotic DNA replication"/>
    <property type="evidence" value="ECO:0007669"/>
    <property type="project" value="TreeGrafter"/>
</dbReference>
<keyword evidence="5" id="KW-0235">DNA replication</keyword>
<dbReference type="PANTHER" id="PTHR45674">
    <property type="entry name" value="DNA LIGASE 1/3 FAMILY MEMBER"/>
    <property type="match status" value="1"/>
</dbReference>
<dbReference type="FunCoup" id="E0VG84">
    <property type="interactions" value="1413"/>
</dbReference>
<dbReference type="OMA" id="WIKYKRD"/>
<dbReference type="AlphaFoldDB" id="E0VG84"/>
<dbReference type="EnsemblMetazoa" id="PHUM175060-RA">
    <property type="protein sequence ID" value="PHUM175060-PA"/>
    <property type="gene ID" value="PHUM175060"/>
</dbReference>
<dbReference type="Gene3D" id="3.30.1490.70">
    <property type="match status" value="1"/>
</dbReference>
<dbReference type="OrthoDB" id="206088at2759"/>
<feature type="compositionally biased region" description="Basic and acidic residues" evidence="17">
    <location>
        <begin position="102"/>
        <end position="113"/>
    </location>
</feature>
<dbReference type="InterPro" id="IPR012308">
    <property type="entry name" value="DNA_ligase_ATP-dep_N"/>
</dbReference>
<organism>
    <name type="scientific">Pediculus humanus subsp. corporis</name>
    <name type="common">Body louse</name>
    <dbReference type="NCBI Taxonomy" id="121224"/>
    <lineage>
        <taxon>Eukaryota</taxon>
        <taxon>Metazoa</taxon>
        <taxon>Ecdysozoa</taxon>
        <taxon>Arthropoda</taxon>
        <taxon>Hexapoda</taxon>
        <taxon>Insecta</taxon>
        <taxon>Pterygota</taxon>
        <taxon>Neoptera</taxon>
        <taxon>Paraneoptera</taxon>
        <taxon>Psocodea</taxon>
        <taxon>Troctomorpha</taxon>
        <taxon>Phthiraptera</taxon>
        <taxon>Anoplura</taxon>
        <taxon>Pediculidae</taxon>
        <taxon>Pediculus</taxon>
    </lineage>
</organism>
<comment type="function">
    <text evidence="14">DNA ligase that seals nicks in double-stranded DNA during DNA replication, DNA recombination and DNA repair.</text>
</comment>
<evidence type="ECO:0000256" key="4">
    <source>
        <dbReference type="ARBA" id="ARBA00022618"/>
    </source>
</evidence>
<dbReference type="HOGENOM" id="CLU_005138_0_0_1"/>
<evidence type="ECO:0000256" key="5">
    <source>
        <dbReference type="ARBA" id="ARBA00022705"/>
    </source>
</evidence>
<keyword evidence="7 15" id="KW-0227">DNA damage</keyword>
<reference evidence="19" key="2">
    <citation type="submission" date="2007-04" db="EMBL/GenBank/DDBJ databases">
        <title>The genome of the human body louse.</title>
        <authorList>
            <consortium name="The Human Body Louse Genome Consortium"/>
            <person name="Kirkness E."/>
            <person name="Walenz B."/>
            <person name="Hass B."/>
            <person name="Bruggner R."/>
            <person name="Strausberg R."/>
        </authorList>
    </citation>
    <scope>NUCLEOTIDE SEQUENCE</scope>
    <source>
        <strain evidence="19">USDA</strain>
    </source>
</reference>
<dbReference type="PANTHER" id="PTHR45674:SF4">
    <property type="entry name" value="DNA LIGASE 1"/>
    <property type="match status" value="1"/>
</dbReference>
<keyword evidence="4" id="KW-0132">Cell division</keyword>
<gene>
    <name evidence="20" type="primary">8236783</name>
    <name evidence="19" type="ORF">Phum_PHUM175060</name>
</gene>
<dbReference type="GO" id="GO:0005739">
    <property type="term" value="C:mitochondrion"/>
    <property type="evidence" value="ECO:0007669"/>
    <property type="project" value="TreeGrafter"/>
</dbReference>
<evidence type="ECO:0000256" key="17">
    <source>
        <dbReference type="SAM" id="MobiDB-lite"/>
    </source>
</evidence>
<reference evidence="20" key="3">
    <citation type="submission" date="2021-02" db="UniProtKB">
        <authorList>
            <consortium name="EnsemblMetazoa"/>
        </authorList>
    </citation>
    <scope>IDENTIFICATION</scope>
    <source>
        <strain evidence="20">USDA</strain>
    </source>
</reference>
<dbReference type="NCBIfam" id="TIGR00574">
    <property type="entry name" value="dnl1"/>
    <property type="match status" value="1"/>
</dbReference>
<dbReference type="GO" id="GO:0071897">
    <property type="term" value="P:DNA biosynthetic process"/>
    <property type="evidence" value="ECO:0007669"/>
    <property type="project" value="InterPro"/>
</dbReference>
<evidence type="ECO:0000256" key="7">
    <source>
        <dbReference type="ARBA" id="ARBA00022763"/>
    </source>
</evidence>
<dbReference type="GO" id="GO:0003677">
    <property type="term" value="F:DNA binding"/>
    <property type="evidence" value="ECO:0007669"/>
    <property type="project" value="InterPro"/>
</dbReference>
<dbReference type="GO" id="GO:0003910">
    <property type="term" value="F:DNA ligase (ATP) activity"/>
    <property type="evidence" value="ECO:0007669"/>
    <property type="project" value="UniProtKB-EC"/>
</dbReference>
<dbReference type="Proteomes" id="UP000009046">
    <property type="component" value="Unassembled WGS sequence"/>
</dbReference>
<dbReference type="CTD" id="8236783"/>
<evidence type="ECO:0000256" key="16">
    <source>
        <dbReference type="RuleBase" id="RU004196"/>
    </source>
</evidence>
<evidence type="ECO:0000256" key="2">
    <source>
        <dbReference type="ARBA" id="ARBA00007572"/>
    </source>
</evidence>
<dbReference type="InParanoid" id="E0VG84"/>
<dbReference type="KEGG" id="phu:Phum_PHUM175060"/>
<dbReference type="InterPro" id="IPR050191">
    <property type="entry name" value="ATP-dep_DNA_ligase"/>
</dbReference>
<keyword evidence="10 15" id="KW-0234">DNA repair</keyword>
<dbReference type="Pfam" id="PF01068">
    <property type="entry name" value="DNA_ligase_A_M"/>
    <property type="match status" value="1"/>
</dbReference>
<feature type="domain" description="ATP-dependent DNA ligase family profile" evidence="18">
    <location>
        <begin position="517"/>
        <end position="653"/>
    </location>
</feature>
<dbReference type="FunFam" id="3.30.470.30:FF:000016">
    <property type="entry name" value="DNA ligase"/>
    <property type="match status" value="1"/>
</dbReference>
<keyword evidence="9 15" id="KW-0233">DNA recombination</keyword>
<dbReference type="PROSITE" id="PS00697">
    <property type="entry name" value="DNA_LIGASE_A1"/>
    <property type="match status" value="1"/>
</dbReference>
<dbReference type="Pfam" id="PF04675">
    <property type="entry name" value="DNA_ligase_A_N"/>
    <property type="match status" value="1"/>
</dbReference>
<comment type="similarity">
    <text evidence="2 16">Belongs to the ATP-dependent DNA ligase family.</text>
</comment>
<evidence type="ECO:0000256" key="1">
    <source>
        <dbReference type="ARBA" id="ARBA00004123"/>
    </source>
</evidence>
<dbReference type="GO" id="GO:0005524">
    <property type="term" value="F:ATP binding"/>
    <property type="evidence" value="ECO:0007669"/>
    <property type="project" value="UniProtKB-KW"/>
</dbReference>
<keyword evidence="21" id="KW-1185">Reference proteome</keyword>
<dbReference type="CDD" id="cd07969">
    <property type="entry name" value="OBF_DNA_ligase_I"/>
    <property type="match status" value="1"/>
</dbReference>